<dbReference type="GO" id="GO:0044545">
    <property type="term" value="C:NSL complex"/>
    <property type="evidence" value="ECO:0007669"/>
    <property type="project" value="TreeGrafter"/>
</dbReference>
<feature type="compositionally biased region" description="Basic and acidic residues" evidence="1">
    <location>
        <begin position="968"/>
        <end position="995"/>
    </location>
</feature>
<dbReference type="InterPro" id="IPR029332">
    <property type="entry name" value="PEHE_dom"/>
</dbReference>
<gene>
    <name evidence="3" type="ORF">P5673_011444</name>
</gene>
<dbReference type="GO" id="GO:0035035">
    <property type="term" value="F:histone acetyltransferase binding"/>
    <property type="evidence" value="ECO:0007669"/>
    <property type="project" value="TreeGrafter"/>
</dbReference>
<dbReference type="AlphaFoldDB" id="A0AAD9QPI2"/>
<dbReference type="PANTHER" id="PTHR22443:SF18">
    <property type="entry name" value="NON-SPECIFIC LETHAL 1, ISOFORM M"/>
    <property type="match status" value="1"/>
</dbReference>
<reference evidence="3" key="2">
    <citation type="journal article" date="2023" name="Science">
        <title>Genomic signatures of disease resistance in endangered staghorn corals.</title>
        <authorList>
            <person name="Vollmer S.V."/>
            <person name="Selwyn J.D."/>
            <person name="Despard B.A."/>
            <person name="Roesel C.L."/>
        </authorList>
    </citation>
    <scope>NUCLEOTIDE SEQUENCE</scope>
    <source>
        <strain evidence="3">K2</strain>
    </source>
</reference>
<proteinExistence type="predicted"/>
<feature type="region of interest" description="Disordered" evidence="1">
    <location>
        <begin position="93"/>
        <end position="127"/>
    </location>
</feature>
<feature type="region of interest" description="Disordered" evidence="1">
    <location>
        <begin position="665"/>
        <end position="709"/>
    </location>
</feature>
<name>A0AAD9QPI2_ACRCE</name>
<dbReference type="Proteomes" id="UP001249851">
    <property type="component" value="Unassembled WGS sequence"/>
</dbReference>
<feature type="compositionally biased region" description="Basic and acidic residues" evidence="1">
    <location>
        <begin position="452"/>
        <end position="469"/>
    </location>
</feature>
<sequence>MAQMAPALTEASASPESSRKNSLDRHCSSTLQEELKQESTGLLDFKLVSQKGLVRLISDNNIAEITNTIKPSKPNTPIVALLDGESKGKIKMSNGHCDDNVETNSSDVTSHPSSKEEMRSSGLDLSRTTCASTAKTSAGTCNTVCEKDERSRVSQHPVANLESRNPLIPQRTTHAYRRHAKLEGRVKKIETRLRKLQARQLGDHVLQQLESLAEKPKVAYDSSEAHVETGESSGSGIIPEAKKLSNISAELTADRVDIKLALHGNHASRVKNNNATTVDSVIKELESISAESLTNVEGNLLNELKDFGKLSDAVNSVESWSAQCEFLESIHDSDATEGSSGEESEDEFLEPRKAKLRSKRAKILRRQYRLEEGVIASHWSWLQSQIINVERQIRRYDDLYKAGRLRKGQIKLQACSSDVLLGKASSDIDGNGIVKGLKGSIMAVSSLEVSKSRQLTEHSKRDPGKEPDNHVWNGVKRSLIDSPMLNDDDVPIKRFRAMVNTSDSIDNKFCPSLPSLTSDILPQCARTRGVFAVRKRRLVRLSQMKNTKPKPLSRFCGCVTPTTPCVICSKSSRTLPVVSPNQTMAEKVALLDSSFHPVLSFCTDIPLQLHFGALLKRGGFEKRTKPQVMRNPQVVEKKKLPVVTKTGKRRVPLAKGAAASLLSSAKLHNQKYDRKRGYSTSSTPKNSTKNTENKVSPSDGPRKKRAAAISAAVQLQKRARSLSLPTVVSFPLTPTSTPSPTPNLGQSMPANLASLVKKKKGSSAFDINNIVIPYSMASSTRVEKLQYKEIPTPSWRVNEVGDNAAAAAAATVTATVAVAAKIEQSNLKASASTSLTKVLVKTTLNWEEEAEEKENEDTSDEIYVSRHEFCEEHERKRFLGLVKKKRKRTSRQSSEISNPDPPSPLSYPDSQGGTPPGTPNCNTPFMAPSGGCLPSSQSIPPASASTSSSILSPSGNNTPTTSSLLLVEKFHRSLSDSKLPHRRSSSTDRLEKSINDEEIWPPVPPWPERTFPLSDSDLNSLKLPTPLPTPASSLPASPSASSAGSPMCSPLASPASDVGSEKNEWTVKLVTDQGPGLGSDPGGPPRKGIVLKLAKR</sequence>
<protein>
    <submittedName>
        <fullName evidence="3">KAT8 regulatory NSL complex subunit 1</fullName>
    </submittedName>
</protein>
<evidence type="ECO:0000256" key="1">
    <source>
        <dbReference type="SAM" id="MobiDB-lite"/>
    </source>
</evidence>
<feature type="compositionally biased region" description="Low complexity" evidence="1">
    <location>
        <begin position="906"/>
        <end position="924"/>
    </location>
</feature>
<feature type="compositionally biased region" description="Low complexity" evidence="1">
    <location>
        <begin position="933"/>
        <end position="966"/>
    </location>
</feature>
<reference evidence="3" key="1">
    <citation type="journal article" date="2023" name="G3 (Bethesda)">
        <title>Whole genome assembly and annotation of the endangered Caribbean coral Acropora cervicornis.</title>
        <authorList>
            <person name="Selwyn J.D."/>
            <person name="Vollmer S.V."/>
        </authorList>
    </citation>
    <scope>NUCLEOTIDE SEQUENCE</scope>
    <source>
        <strain evidence="3">K2</strain>
    </source>
</reference>
<comment type="caution">
    <text evidence="3">The sequence shown here is derived from an EMBL/GenBank/DDBJ whole genome shotgun (WGS) entry which is preliminary data.</text>
</comment>
<dbReference type="EMBL" id="JARQWQ010000021">
    <property type="protein sequence ID" value="KAK2564760.1"/>
    <property type="molecule type" value="Genomic_DNA"/>
</dbReference>
<feature type="compositionally biased region" description="Low complexity" evidence="1">
    <location>
        <begin position="1020"/>
        <end position="1050"/>
    </location>
</feature>
<feature type="compositionally biased region" description="Basic residues" evidence="1">
    <location>
        <begin position="881"/>
        <end position="890"/>
    </location>
</feature>
<feature type="region of interest" description="Disordered" evidence="1">
    <location>
        <begin position="452"/>
        <end position="472"/>
    </location>
</feature>
<feature type="region of interest" description="Disordered" evidence="1">
    <location>
        <begin position="881"/>
        <end position="1096"/>
    </location>
</feature>
<keyword evidence="4" id="KW-1185">Reference proteome</keyword>
<feature type="compositionally biased region" description="Basic and acidic residues" evidence="1">
    <location>
        <begin position="17"/>
        <end position="32"/>
    </location>
</feature>
<dbReference type="InterPro" id="IPR026180">
    <property type="entry name" value="NSL1"/>
</dbReference>
<evidence type="ECO:0000259" key="2">
    <source>
        <dbReference type="SMART" id="SM01300"/>
    </source>
</evidence>
<accession>A0AAD9QPI2</accession>
<feature type="region of interest" description="Disordered" evidence="1">
    <location>
        <begin position="332"/>
        <end position="351"/>
    </location>
</feature>
<feature type="region of interest" description="Disordered" evidence="1">
    <location>
        <begin position="1"/>
        <end position="32"/>
    </location>
</feature>
<organism evidence="3 4">
    <name type="scientific">Acropora cervicornis</name>
    <name type="common">Staghorn coral</name>
    <dbReference type="NCBI Taxonomy" id="6130"/>
    <lineage>
        <taxon>Eukaryota</taxon>
        <taxon>Metazoa</taxon>
        <taxon>Cnidaria</taxon>
        <taxon>Anthozoa</taxon>
        <taxon>Hexacorallia</taxon>
        <taxon>Scleractinia</taxon>
        <taxon>Astrocoeniina</taxon>
        <taxon>Acroporidae</taxon>
        <taxon>Acropora</taxon>
    </lineage>
</organism>
<evidence type="ECO:0000313" key="3">
    <source>
        <dbReference type="EMBL" id="KAK2564760.1"/>
    </source>
</evidence>
<feature type="domain" description="PEHE" evidence="2">
    <location>
        <begin position="790"/>
        <end position="946"/>
    </location>
</feature>
<feature type="compositionally biased region" description="Polar residues" evidence="1">
    <location>
        <begin position="102"/>
        <end position="112"/>
    </location>
</feature>
<dbReference type="PANTHER" id="PTHR22443">
    <property type="entry name" value="NON-SPECIFIC LETHAL 1, ISOFORM M"/>
    <property type="match status" value="1"/>
</dbReference>
<evidence type="ECO:0000313" key="4">
    <source>
        <dbReference type="Proteomes" id="UP001249851"/>
    </source>
</evidence>
<feature type="compositionally biased region" description="Low complexity" evidence="1">
    <location>
        <begin position="679"/>
        <end position="694"/>
    </location>
</feature>
<dbReference type="SMART" id="SM01300">
    <property type="entry name" value="PEHE"/>
    <property type="match status" value="1"/>
</dbReference>